<dbReference type="KEGG" id="dvu:DVU_1865"/>
<reference evidence="1 2" key="1">
    <citation type="journal article" date="2004" name="Nat. Biotechnol.">
        <title>The genome sequence of the anaerobic, sulfate-reducing bacterium Desulfovibrio vulgaris Hildenborough.</title>
        <authorList>
            <person name="Heidelberg J.F."/>
            <person name="Seshadri R."/>
            <person name="Haveman S.A."/>
            <person name="Hemme C.L."/>
            <person name="Paulsen I.T."/>
            <person name="Kolonay J.F."/>
            <person name="Eisen J.A."/>
            <person name="Ward N."/>
            <person name="Methe B."/>
            <person name="Brinkac L.M."/>
            <person name="Daugherty S.C."/>
            <person name="Deboy R.T."/>
            <person name="Dodson R.J."/>
            <person name="Durkin A.S."/>
            <person name="Madupu R."/>
            <person name="Nelson W.C."/>
            <person name="Sullivan S.A."/>
            <person name="Fouts D."/>
            <person name="Haft D.H."/>
            <person name="Selengut J."/>
            <person name="Peterson J.D."/>
            <person name="Davidsen T.M."/>
            <person name="Zafar N."/>
            <person name="Zhou L."/>
            <person name="Radune D."/>
            <person name="Dimitrov G."/>
            <person name="Hance M."/>
            <person name="Tran K."/>
            <person name="Khouri H."/>
            <person name="Gill J."/>
            <person name="Utterback T.R."/>
            <person name="Feldblyum T.V."/>
            <person name="Wall J.D."/>
            <person name="Voordouw G."/>
            <person name="Fraser C.M."/>
        </authorList>
    </citation>
    <scope>NUCLEOTIDE SEQUENCE [LARGE SCALE GENOMIC DNA]</scope>
    <source>
        <strain evidence="2">ATCC 29579 / DSM 644 / NCIMB 8303 / VKM B-1760 / Hildenborough</strain>
    </source>
</reference>
<dbReference type="HOGENOM" id="CLU_3182937_0_0_7"/>
<name>Q72AX5_NITV2</name>
<gene>
    <name evidence="1" type="ordered locus">DVU_1865</name>
</gene>
<protein>
    <submittedName>
        <fullName evidence="1">Uncharacterized protein</fullName>
    </submittedName>
</protein>
<dbReference type="EMBL" id="AE017285">
    <property type="protein sequence ID" value="AAS96341.1"/>
    <property type="molecule type" value="Genomic_DNA"/>
</dbReference>
<evidence type="ECO:0000313" key="2">
    <source>
        <dbReference type="Proteomes" id="UP000002194"/>
    </source>
</evidence>
<proteinExistence type="predicted"/>
<keyword evidence="2" id="KW-1185">Reference proteome</keyword>
<sequence length="46" mass="4718">MSSSSRIAGLLIAITALLAADSALAAPLLRILYNAETRGALYPCPS</sequence>
<dbReference type="PaxDb" id="882-DVU_1865"/>
<dbReference type="Proteomes" id="UP000002194">
    <property type="component" value="Chromosome"/>
</dbReference>
<dbReference type="RefSeq" id="WP_010939151.1">
    <property type="nucleotide sequence ID" value="NC_002937.3"/>
</dbReference>
<dbReference type="AlphaFoldDB" id="Q72AX5"/>
<accession>Q72AX5</accession>
<dbReference type="STRING" id="882.DVU_1865"/>
<organism evidence="1 2">
    <name type="scientific">Nitratidesulfovibrio vulgaris (strain ATCC 29579 / DSM 644 / CCUG 34227 / NCIMB 8303 / VKM B-1760 / Hildenborough)</name>
    <name type="common">Desulfovibrio vulgaris</name>
    <dbReference type="NCBI Taxonomy" id="882"/>
    <lineage>
        <taxon>Bacteria</taxon>
        <taxon>Pseudomonadati</taxon>
        <taxon>Thermodesulfobacteriota</taxon>
        <taxon>Desulfovibrionia</taxon>
        <taxon>Desulfovibrionales</taxon>
        <taxon>Desulfovibrionaceae</taxon>
        <taxon>Nitratidesulfovibrio</taxon>
    </lineage>
</organism>
<evidence type="ECO:0000313" key="1">
    <source>
        <dbReference type="EMBL" id="AAS96341.1"/>
    </source>
</evidence>
<dbReference type="EnsemblBacteria" id="AAS96341">
    <property type="protein sequence ID" value="AAS96341"/>
    <property type="gene ID" value="DVU_1865"/>
</dbReference>